<keyword evidence="3 6" id="KW-0694">RNA-binding</keyword>
<dbReference type="Gene3D" id="3.30.70.330">
    <property type="match status" value="1"/>
</dbReference>
<keyword evidence="4 6" id="KW-0689">Ribosomal protein</keyword>
<evidence type="ECO:0000256" key="6">
    <source>
        <dbReference type="HAMAP-Rule" id="MF_01369"/>
    </source>
</evidence>
<accession>A0ABQ1J8J3</accession>
<dbReference type="NCBIfam" id="NF004360">
    <property type="entry name" value="PRK05738.1-5"/>
    <property type="match status" value="1"/>
</dbReference>
<keyword evidence="5 6" id="KW-0687">Ribonucleoprotein</keyword>
<dbReference type="PROSITE" id="PS00050">
    <property type="entry name" value="RIBOSOMAL_L23"/>
    <property type="match status" value="1"/>
</dbReference>
<dbReference type="PANTHER" id="PTHR11620">
    <property type="entry name" value="60S RIBOSOMAL PROTEIN L23A"/>
    <property type="match status" value="1"/>
</dbReference>
<evidence type="ECO:0000256" key="3">
    <source>
        <dbReference type="ARBA" id="ARBA00022884"/>
    </source>
</evidence>
<protein>
    <recommendedName>
        <fullName evidence="6">Large ribosomal subunit protein uL23</fullName>
    </recommendedName>
</protein>
<dbReference type="EMBL" id="BMKF01000001">
    <property type="protein sequence ID" value="GGB62685.1"/>
    <property type="molecule type" value="Genomic_DNA"/>
</dbReference>
<keyword evidence="2 6" id="KW-0699">rRNA-binding</keyword>
<dbReference type="HAMAP" id="MF_01369_B">
    <property type="entry name" value="Ribosomal_uL23_B"/>
    <property type="match status" value="1"/>
</dbReference>
<dbReference type="InterPro" id="IPR012677">
    <property type="entry name" value="Nucleotide-bd_a/b_plait_sf"/>
</dbReference>
<dbReference type="Proteomes" id="UP000628854">
    <property type="component" value="Unassembled WGS sequence"/>
</dbReference>
<dbReference type="RefSeq" id="WP_084394336.1">
    <property type="nucleotide sequence ID" value="NZ_BMKF01000001.1"/>
</dbReference>
<dbReference type="SUPFAM" id="SSF54189">
    <property type="entry name" value="Ribosomal proteins S24e, L23 and L15e"/>
    <property type="match status" value="1"/>
</dbReference>
<comment type="function">
    <text evidence="6">One of the early assembly proteins it binds 23S rRNA. One of the proteins that surrounds the polypeptide exit tunnel on the outside of the ribosome. Forms the main docking site for trigger factor binding to the ribosome.</text>
</comment>
<evidence type="ECO:0000313" key="9">
    <source>
        <dbReference type="Proteomes" id="UP000628854"/>
    </source>
</evidence>
<dbReference type="NCBIfam" id="NF004363">
    <property type="entry name" value="PRK05738.2-4"/>
    <property type="match status" value="1"/>
</dbReference>
<dbReference type="NCBIfam" id="NF004359">
    <property type="entry name" value="PRK05738.1-3"/>
    <property type="match status" value="1"/>
</dbReference>
<dbReference type="InterPro" id="IPR001014">
    <property type="entry name" value="Ribosomal_uL23_CS"/>
</dbReference>
<keyword evidence="9" id="KW-1185">Reference proteome</keyword>
<evidence type="ECO:0000256" key="2">
    <source>
        <dbReference type="ARBA" id="ARBA00022730"/>
    </source>
</evidence>
<comment type="subunit">
    <text evidence="6">Part of the 50S ribosomal subunit. Contacts protein L29, and trigger factor when it is bound to the ribosome.</text>
</comment>
<proteinExistence type="inferred from homology"/>
<dbReference type="InterPro" id="IPR013025">
    <property type="entry name" value="Ribosomal_uL23-like"/>
</dbReference>
<dbReference type="Pfam" id="PF00276">
    <property type="entry name" value="Ribosomal_L23"/>
    <property type="match status" value="1"/>
</dbReference>
<evidence type="ECO:0000256" key="4">
    <source>
        <dbReference type="ARBA" id="ARBA00022980"/>
    </source>
</evidence>
<name>A0ABQ1J8J3_9PROT</name>
<gene>
    <name evidence="6 8" type="primary">rplW</name>
    <name evidence="8" type="ORF">GCM10011503_09150</name>
</gene>
<sequence>MADVKAHNYDTLLAPVITEKSTLLAEENKIVFSVPLSANKKDIKEAVEALFKVDVTKVNTIKVKGKTKRFRGKLGFRSDTKKAIVTLKDGQSVDITTGL</sequence>
<evidence type="ECO:0000313" key="8">
    <source>
        <dbReference type="EMBL" id="GGB62685.1"/>
    </source>
</evidence>
<organism evidence="8 9">
    <name type="scientific">Henriciella pelagia</name>
    <dbReference type="NCBI Taxonomy" id="1977912"/>
    <lineage>
        <taxon>Bacteria</taxon>
        <taxon>Pseudomonadati</taxon>
        <taxon>Pseudomonadota</taxon>
        <taxon>Alphaproteobacteria</taxon>
        <taxon>Hyphomonadales</taxon>
        <taxon>Hyphomonadaceae</taxon>
        <taxon>Henriciella</taxon>
    </lineage>
</organism>
<evidence type="ECO:0000256" key="5">
    <source>
        <dbReference type="ARBA" id="ARBA00023274"/>
    </source>
</evidence>
<reference evidence="9" key="1">
    <citation type="journal article" date="2019" name="Int. J. Syst. Evol. Microbiol.">
        <title>The Global Catalogue of Microorganisms (GCM) 10K type strain sequencing project: providing services to taxonomists for standard genome sequencing and annotation.</title>
        <authorList>
            <consortium name="The Broad Institute Genomics Platform"/>
            <consortium name="The Broad Institute Genome Sequencing Center for Infectious Disease"/>
            <person name="Wu L."/>
            <person name="Ma J."/>
        </authorList>
    </citation>
    <scope>NUCLEOTIDE SEQUENCE [LARGE SCALE GENOMIC DNA]</scope>
    <source>
        <strain evidence="9">CGMCC 1.15928</strain>
    </source>
</reference>
<dbReference type="GO" id="GO:0005840">
    <property type="term" value="C:ribosome"/>
    <property type="evidence" value="ECO:0007669"/>
    <property type="project" value="UniProtKB-KW"/>
</dbReference>
<comment type="similarity">
    <text evidence="1 6 7">Belongs to the universal ribosomal protein uL23 family.</text>
</comment>
<comment type="caution">
    <text evidence="8">The sequence shown here is derived from an EMBL/GenBank/DDBJ whole genome shotgun (WGS) entry which is preliminary data.</text>
</comment>
<evidence type="ECO:0000256" key="1">
    <source>
        <dbReference type="ARBA" id="ARBA00006700"/>
    </source>
</evidence>
<dbReference type="InterPro" id="IPR012678">
    <property type="entry name" value="Ribosomal_uL23/eL15/eS24_sf"/>
</dbReference>
<evidence type="ECO:0000256" key="7">
    <source>
        <dbReference type="RuleBase" id="RU003934"/>
    </source>
</evidence>